<sequence length="208" mass="22613">MVLQRLPPTKLRHSRFRPLHILTNSSFLLESTLSMVVFVKLMFGRAFTTRAGPSMAVSITCKLVSGPKQTSFSPGYCDNSLRSAPLSIIPISNSMTMATPVPAYCCATLRSRVVLMKPHSTAPRTPNSSSSKSALGNTPPAKPLYTAPAGVNLLSLMMAELIACIVLVYMFWQHSVSNLTFRNDGCELAMFAAPPLRTVLYFSNIGPV</sequence>
<reference evidence="2" key="1">
    <citation type="submission" date="2023-10" db="EMBL/GenBank/DDBJ databases">
        <authorList>
            <person name="Chen Y."/>
            <person name="Shah S."/>
            <person name="Dougan E. K."/>
            <person name="Thang M."/>
            <person name="Chan C."/>
        </authorList>
    </citation>
    <scope>NUCLEOTIDE SEQUENCE [LARGE SCALE GENOMIC DNA]</scope>
</reference>
<comment type="caution">
    <text evidence="2">The sequence shown here is derived from an EMBL/GenBank/DDBJ whole genome shotgun (WGS) entry which is preliminary data.</text>
</comment>
<evidence type="ECO:0000313" key="2">
    <source>
        <dbReference type="EMBL" id="CAK0840107.1"/>
    </source>
</evidence>
<keyword evidence="3" id="KW-1185">Reference proteome</keyword>
<keyword evidence="1" id="KW-1133">Transmembrane helix</keyword>
<name>A0ABN9T521_9DINO</name>
<feature type="transmembrane region" description="Helical" evidence="1">
    <location>
        <begin position="21"/>
        <end position="43"/>
    </location>
</feature>
<feature type="transmembrane region" description="Helical" evidence="1">
    <location>
        <begin position="153"/>
        <end position="172"/>
    </location>
</feature>
<evidence type="ECO:0000313" key="3">
    <source>
        <dbReference type="Proteomes" id="UP001189429"/>
    </source>
</evidence>
<keyword evidence="1" id="KW-0812">Transmembrane</keyword>
<evidence type="ECO:0000256" key="1">
    <source>
        <dbReference type="SAM" id="Phobius"/>
    </source>
</evidence>
<protein>
    <submittedName>
        <fullName evidence="2">Uncharacterized protein</fullName>
    </submittedName>
</protein>
<dbReference type="EMBL" id="CAUYUJ010014349">
    <property type="protein sequence ID" value="CAK0840107.1"/>
    <property type="molecule type" value="Genomic_DNA"/>
</dbReference>
<organism evidence="2 3">
    <name type="scientific">Prorocentrum cordatum</name>
    <dbReference type="NCBI Taxonomy" id="2364126"/>
    <lineage>
        <taxon>Eukaryota</taxon>
        <taxon>Sar</taxon>
        <taxon>Alveolata</taxon>
        <taxon>Dinophyceae</taxon>
        <taxon>Prorocentrales</taxon>
        <taxon>Prorocentraceae</taxon>
        <taxon>Prorocentrum</taxon>
    </lineage>
</organism>
<proteinExistence type="predicted"/>
<dbReference type="Proteomes" id="UP001189429">
    <property type="component" value="Unassembled WGS sequence"/>
</dbReference>
<gene>
    <name evidence="2" type="ORF">PCOR1329_LOCUS35613</name>
</gene>
<keyword evidence="1" id="KW-0472">Membrane</keyword>
<accession>A0ABN9T521</accession>